<keyword evidence="10" id="KW-1185">Reference proteome</keyword>
<keyword evidence="2" id="KW-0963">Cytoplasm</keyword>
<dbReference type="Pfam" id="PF13432">
    <property type="entry name" value="TPR_16"/>
    <property type="match status" value="1"/>
</dbReference>
<feature type="repeat" description="TPR" evidence="6">
    <location>
        <begin position="342"/>
        <end position="375"/>
    </location>
</feature>
<dbReference type="EMBL" id="LN890957">
    <property type="protein sequence ID" value="CUS14600.1"/>
    <property type="molecule type" value="Genomic_DNA"/>
</dbReference>
<sequence>MSSDKLKAEGNAAFSAKDFDKAMYVSLPRESRGKLSGLTQTSGLFTQAIEVDPNNHVLYSNRSACYASIKDFDGALKDAVKCIEIKPDWAKGHTRKGAALHGQGDLVAALDTYEEALKLDPNNAQAKSGVKSVQEAIARDSQQGSAADLGMGNLFKDPQFLEKLARNPRTSGYLEDVEFMEKLEKIRVNPNLIQSELRDPRIMQVIAALLGLQVEMGDGPDGPGGATRSSEDTEMPDAPRDQPKRAAATPPELESEEAKARKEAREAADKEKALGNENYKKRNFDTAIEHYNKAWELCKDITYLNNLAAAKFEAGDYEGCIKECERAIEEGREIHADFKLVAKAFGRIGTAHQKLENYPAAIDYYQRSLTEHRTPEILQKLRAVEKFQADRDRISYIDPGKAEEAREAGNAYFKSANWPEAVKSYAEMIKRAPEDPRGYTNRAAALTKLMSFPEAVRDCDEAIKRDPGFMRAHIRKAQACFAMREYNKCLEACNAATEADTESKHTKEIEDLTRKAMQTMYSAREGETEEQTMERIQKDPEIVAIISDPVMQSILQQAKRDPAALTEHMKNPVVKGKVQKLMAAGIIRIG</sequence>
<dbReference type="FunFam" id="1.10.260.100:FF:000002">
    <property type="entry name" value="Stress-induced-phosphoprotein 1 (Hsp70/Hsp90-organizing)"/>
    <property type="match status" value="1"/>
</dbReference>
<evidence type="ECO:0000256" key="3">
    <source>
        <dbReference type="ARBA" id="ARBA00022737"/>
    </source>
</evidence>
<name>A0A292Q7C0_9PEZI</name>
<dbReference type="Gene3D" id="1.10.260.100">
    <property type="match status" value="2"/>
</dbReference>
<evidence type="ECO:0000256" key="2">
    <source>
        <dbReference type="ARBA" id="ARBA00022490"/>
    </source>
</evidence>
<dbReference type="PANTHER" id="PTHR22904">
    <property type="entry name" value="TPR REPEAT CONTAINING PROTEIN"/>
    <property type="match status" value="1"/>
</dbReference>
<evidence type="ECO:0000256" key="5">
    <source>
        <dbReference type="ARBA" id="ARBA00064323"/>
    </source>
</evidence>
<evidence type="ECO:0000256" key="4">
    <source>
        <dbReference type="ARBA" id="ARBA00022803"/>
    </source>
</evidence>
<dbReference type="InterPro" id="IPR019734">
    <property type="entry name" value="TPR_rpt"/>
</dbReference>
<proteinExistence type="predicted"/>
<feature type="region of interest" description="Disordered" evidence="7">
    <location>
        <begin position="216"/>
        <end position="274"/>
    </location>
</feature>
<organism evidence="9 10">
    <name type="scientific">Tuber aestivum</name>
    <name type="common">summer truffle</name>
    <dbReference type="NCBI Taxonomy" id="59557"/>
    <lineage>
        <taxon>Eukaryota</taxon>
        <taxon>Fungi</taxon>
        <taxon>Dikarya</taxon>
        <taxon>Ascomycota</taxon>
        <taxon>Pezizomycotina</taxon>
        <taxon>Pezizomycetes</taxon>
        <taxon>Pezizales</taxon>
        <taxon>Tuberaceae</taxon>
        <taxon>Tuber</taxon>
    </lineage>
</organism>
<dbReference type="Pfam" id="PF00515">
    <property type="entry name" value="TPR_1"/>
    <property type="match status" value="1"/>
</dbReference>
<evidence type="ECO:0000256" key="7">
    <source>
        <dbReference type="SAM" id="MobiDB-lite"/>
    </source>
</evidence>
<dbReference type="GO" id="GO:0005737">
    <property type="term" value="C:cytoplasm"/>
    <property type="evidence" value="ECO:0007669"/>
    <property type="project" value="UniProtKB-SubCell"/>
</dbReference>
<evidence type="ECO:0000313" key="9">
    <source>
        <dbReference type="EMBL" id="CUS14600.1"/>
    </source>
</evidence>
<dbReference type="PANTHER" id="PTHR22904:SF523">
    <property type="entry name" value="STRESS-INDUCED-PHOSPHOPROTEIN 1"/>
    <property type="match status" value="1"/>
</dbReference>
<evidence type="ECO:0000256" key="1">
    <source>
        <dbReference type="ARBA" id="ARBA00004496"/>
    </source>
</evidence>
<comment type="subunit">
    <text evidence="5">Part of a larger complex that includes HSP70, HSP90, and immunophilins.</text>
</comment>
<dbReference type="Gene3D" id="1.25.40.10">
    <property type="entry name" value="Tetratricopeptide repeat domain"/>
    <property type="match status" value="3"/>
</dbReference>
<evidence type="ECO:0000259" key="8">
    <source>
        <dbReference type="SMART" id="SM00727"/>
    </source>
</evidence>
<gene>
    <name evidence="9" type="ORF">GSTUAT00001331001</name>
</gene>
<dbReference type="GO" id="GO:0042030">
    <property type="term" value="F:ATPase inhibitor activity"/>
    <property type="evidence" value="ECO:0007669"/>
    <property type="project" value="UniProtKB-ARBA"/>
</dbReference>
<reference evidence="9" key="1">
    <citation type="submission" date="2015-10" db="EMBL/GenBank/DDBJ databases">
        <authorList>
            <person name="Regsiter A."/>
            <person name="william w."/>
        </authorList>
    </citation>
    <scope>NUCLEOTIDE SEQUENCE</scope>
    <source>
        <strain evidence="9">Montdore</strain>
    </source>
</reference>
<dbReference type="FunFam" id="1.25.40.10:FF:000010">
    <property type="entry name" value="Stress-induced phosphoprotein 1"/>
    <property type="match status" value="1"/>
</dbReference>
<dbReference type="FunFam" id="1.25.40.10:FF:000027">
    <property type="entry name" value="stress-induced-phosphoprotein 1 isoform X1"/>
    <property type="match status" value="1"/>
</dbReference>
<dbReference type="FunFam" id="1.25.40.10:FF:000020">
    <property type="entry name" value="Stress-induced phosphoprotein 1"/>
    <property type="match status" value="1"/>
</dbReference>
<dbReference type="AlphaFoldDB" id="A0A292Q7C0"/>
<dbReference type="Proteomes" id="UP001412239">
    <property type="component" value="Unassembled WGS sequence"/>
</dbReference>
<dbReference type="InterPro" id="IPR011990">
    <property type="entry name" value="TPR-like_helical_dom_sf"/>
</dbReference>
<feature type="compositionally biased region" description="Basic and acidic residues" evidence="7">
    <location>
        <begin position="256"/>
        <end position="274"/>
    </location>
</feature>
<keyword evidence="3" id="KW-0677">Repeat</keyword>
<dbReference type="SMART" id="SM00028">
    <property type="entry name" value="TPR"/>
    <property type="match status" value="8"/>
</dbReference>
<evidence type="ECO:0000256" key="6">
    <source>
        <dbReference type="PROSITE-ProRule" id="PRU00339"/>
    </source>
</evidence>
<dbReference type="FunFam" id="1.10.260.100:FF:000004">
    <property type="entry name" value="Putative stress-induced-phosphoprotein 1"/>
    <property type="match status" value="1"/>
</dbReference>
<dbReference type="InterPro" id="IPR006636">
    <property type="entry name" value="STI1_HS-bd"/>
</dbReference>
<dbReference type="InterPro" id="IPR041243">
    <property type="entry name" value="STI1/HOP_DP"/>
</dbReference>
<dbReference type="PROSITE" id="PS50005">
    <property type="entry name" value="TPR"/>
    <property type="match status" value="3"/>
</dbReference>
<evidence type="ECO:0000313" key="10">
    <source>
        <dbReference type="Proteomes" id="UP001412239"/>
    </source>
</evidence>
<feature type="domain" description="STI1" evidence="8">
    <location>
        <begin position="157"/>
        <end position="196"/>
    </location>
</feature>
<dbReference type="Pfam" id="PF13424">
    <property type="entry name" value="TPR_12"/>
    <property type="match status" value="1"/>
</dbReference>
<keyword evidence="4 6" id="KW-0802">TPR repeat</keyword>
<dbReference type="SUPFAM" id="SSF48452">
    <property type="entry name" value="TPR-like"/>
    <property type="match status" value="3"/>
</dbReference>
<feature type="repeat" description="TPR" evidence="6">
    <location>
        <begin position="90"/>
        <end position="123"/>
    </location>
</feature>
<protein>
    <recommendedName>
        <fullName evidence="8">STI1 domain-containing protein</fullName>
    </recommendedName>
</protein>
<accession>A0A292Q7C0</accession>
<dbReference type="GO" id="GO:0051879">
    <property type="term" value="F:Hsp90 protein binding"/>
    <property type="evidence" value="ECO:0007669"/>
    <property type="project" value="TreeGrafter"/>
</dbReference>
<feature type="domain" description="STI1" evidence="8">
    <location>
        <begin position="539"/>
        <end position="578"/>
    </location>
</feature>
<feature type="repeat" description="TPR" evidence="6">
    <location>
        <begin position="402"/>
        <end position="435"/>
    </location>
</feature>
<dbReference type="SMART" id="SM00727">
    <property type="entry name" value="STI1"/>
    <property type="match status" value="2"/>
</dbReference>
<comment type="subcellular location">
    <subcellularLocation>
        <location evidence="1">Cytoplasm</location>
    </subcellularLocation>
</comment>
<dbReference type="Pfam" id="PF17830">
    <property type="entry name" value="STI1-HOP_DP"/>
    <property type="match status" value="2"/>
</dbReference>